<feature type="transmembrane region" description="Helical" evidence="4">
    <location>
        <begin position="228"/>
        <end position="247"/>
    </location>
</feature>
<dbReference type="Pfam" id="PF07690">
    <property type="entry name" value="MFS_1"/>
    <property type="match status" value="1"/>
</dbReference>
<dbReference type="GO" id="GO:0016020">
    <property type="term" value="C:membrane"/>
    <property type="evidence" value="ECO:0007669"/>
    <property type="project" value="UniProtKB-SubCell"/>
</dbReference>
<comment type="subcellular location">
    <subcellularLocation>
        <location evidence="1">Membrane</location>
        <topology evidence="1">Multi-pass membrane protein</topology>
    </subcellularLocation>
</comment>
<feature type="transmembrane region" description="Helical" evidence="4">
    <location>
        <begin position="52"/>
        <end position="71"/>
    </location>
</feature>
<evidence type="ECO:0000313" key="6">
    <source>
        <dbReference type="EMBL" id="RLL97448.1"/>
    </source>
</evidence>
<feature type="domain" description="Major facilitator superfamily (MFS) profile" evidence="5">
    <location>
        <begin position="1"/>
        <end position="341"/>
    </location>
</feature>
<comment type="caution">
    <text evidence="6">The sequence shown here is derived from an EMBL/GenBank/DDBJ whole genome shotgun (WGS) entry which is preliminary data.</text>
</comment>
<keyword evidence="7" id="KW-1185">Reference proteome</keyword>
<dbReference type="PANTHER" id="PTHR11360:SF177">
    <property type="entry name" value="RIBOFLAVIN TRANSPORTER MCH5"/>
    <property type="match status" value="1"/>
</dbReference>
<keyword evidence="3" id="KW-0808">Transferase</keyword>
<dbReference type="GO" id="GO:0009820">
    <property type="term" value="P:alkaloid metabolic process"/>
    <property type="evidence" value="ECO:0007669"/>
    <property type="project" value="InterPro"/>
</dbReference>
<evidence type="ECO:0000256" key="4">
    <source>
        <dbReference type="SAM" id="Phobius"/>
    </source>
</evidence>
<gene>
    <name evidence="6" type="ORF">CFD26_100087</name>
</gene>
<comment type="similarity">
    <text evidence="2">Belongs to the major facilitator superfamily. Monocarboxylate porter (TC 2.A.1.13) family.</text>
</comment>
<name>A0A421D5P7_9EURO</name>
<feature type="transmembrane region" description="Helical" evidence="4">
    <location>
        <begin position="24"/>
        <end position="46"/>
    </location>
</feature>
<dbReference type="InterPro" id="IPR017795">
    <property type="entry name" value="ABBA_NscD-like"/>
</dbReference>
<feature type="transmembrane region" description="Helical" evidence="4">
    <location>
        <begin position="253"/>
        <end position="273"/>
    </location>
</feature>
<dbReference type="AlphaFoldDB" id="A0A421D5P7"/>
<dbReference type="InterPro" id="IPR036259">
    <property type="entry name" value="MFS_trans_sf"/>
</dbReference>
<dbReference type="PANTHER" id="PTHR11360">
    <property type="entry name" value="MONOCARBOXYLATE TRANSPORTER"/>
    <property type="match status" value="1"/>
</dbReference>
<accession>A0A421D5P7</accession>
<dbReference type="Pfam" id="PF11991">
    <property type="entry name" value="Trp_DMAT"/>
    <property type="match status" value="1"/>
</dbReference>
<organism evidence="6 7">
    <name type="scientific">Aspergillus turcosus</name>
    <dbReference type="NCBI Taxonomy" id="1245748"/>
    <lineage>
        <taxon>Eukaryota</taxon>
        <taxon>Fungi</taxon>
        <taxon>Dikarya</taxon>
        <taxon>Ascomycota</taxon>
        <taxon>Pezizomycotina</taxon>
        <taxon>Eurotiomycetes</taxon>
        <taxon>Eurotiomycetidae</taxon>
        <taxon>Eurotiales</taxon>
        <taxon>Aspergillaceae</taxon>
        <taxon>Aspergillus</taxon>
        <taxon>Aspergillus subgen. Fumigati</taxon>
    </lineage>
</organism>
<dbReference type="InterPro" id="IPR011701">
    <property type="entry name" value="MFS"/>
</dbReference>
<dbReference type="InterPro" id="IPR050327">
    <property type="entry name" value="Proton-linked_MCT"/>
</dbReference>
<keyword evidence="4" id="KW-1133">Transmembrane helix</keyword>
<evidence type="ECO:0000313" key="7">
    <source>
        <dbReference type="Proteomes" id="UP000215289"/>
    </source>
</evidence>
<feature type="transmembrane region" description="Helical" evidence="4">
    <location>
        <begin position="140"/>
        <end position="162"/>
    </location>
</feature>
<dbReference type="Proteomes" id="UP000215289">
    <property type="component" value="Unassembled WGS sequence"/>
</dbReference>
<dbReference type="Gene3D" id="1.20.1250.20">
    <property type="entry name" value="MFS general substrate transporter like domains"/>
    <property type="match status" value="2"/>
</dbReference>
<dbReference type="SUPFAM" id="SSF103473">
    <property type="entry name" value="MFS general substrate transporter"/>
    <property type="match status" value="1"/>
</dbReference>
<sequence>MNAFGIWQAYYQEHLLAGCSSDQIVWIGSVQLFLVSIGASVVGPLFDMYGARSLEISGIILHFLALILTSLSREYYQILLAHGILFGIASCLVYFPALTAVSQTLGRHTGLALGCMYAGATVGGIFWTEIWRLMLIRMGFAWAMRTAAFISLGFLLPGSYLVTSQCTDKQKQTLTLSLNEFVSCAKDAPYILIAVGTMVANWGLTLPTFFLVLFGRDSGMSEGDADRLMTWLNLGSLTGLPITGALADKLGRFNLMSFSALTCGLLVIVTFRVDSTMKASTSTPMVWNSEMKRDELVPVTKFYFPVHGASDQRVIRGIAQFLDNIGLSNFGHNYESTVEHY</sequence>
<protein>
    <recommendedName>
        <fullName evidence="5">Major facilitator superfamily (MFS) profile domain-containing protein</fullName>
    </recommendedName>
</protein>
<dbReference type="GO" id="GO:0016765">
    <property type="term" value="F:transferase activity, transferring alkyl or aryl (other than methyl) groups"/>
    <property type="evidence" value="ECO:0007669"/>
    <property type="project" value="InterPro"/>
</dbReference>
<feature type="non-terminal residue" evidence="6">
    <location>
        <position position="341"/>
    </location>
</feature>
<evidence type="ECO:0000256" key="3">
    <source>
        <dbReference type="ARBA" id="ARBA00022679"/>
    </source>
</evidence>
<dbReference type="PROSITE" id="PS50850">
    <property type="entry name" value="MFS"/>
    <property type="match status" value="1"/>
</dbReference>
<feature type="transmembrane region" description="Helical" evidence="4">
    <location>
        <begin position="109"/>
        <end position="128"/>
    </location>
</feature>
<proteinExistence type="inferred from homology"/>
<evidence type="ECO:0000259" key="5">
    <source>
        <dbReference type="PROSITE" id="PS50850"/>
    </source>
</evidence>
<evidence type="ECO:0000256" key="2">
    <source>
        <dbReference type="ARBA" id="ARBA00006727"/>
    </source>
</evidence>
<keyword evidence="4" id="KW-0812">Transmembrane</keyword>
<dbReference type="InterPro" id="IPR020846">
    <property type="entry name" value="MFS_dom"/>
</dbReference>
<dbReference type="OrthoDB" id="5667at2759"/>
<dbReference type="EMBL" id="NIDN02000077">
    <property type="protein sequence ID" value="RLL97448.1"/>
    <property type="molecule type" value="Genomic_DNA"/>
</dbReference>
<keyword evidence="4" id="KW-0472">Membrane</keyword>
<dbReference type="GO" id="GO:0022857">
    <property type="term" value="F:transmembrane transporter activity"/>
    <property type="evidence" value="ECO:0007669"/>
    <property type="project" value="InterPro"/>
</dbReference>
<reference evidence="6 7" key="1">
    <citation type="submission" date="2018-08" db="EMBL/GenBank/DDBJ databases">
        <title>Draft genome sequences of two Aspergillus turcosus clinical strains isolated from bronchoalveolar lavage fluid: one azole-susceptible and the other azole-resistant.</title>
        <authorList>
            <person name="Parent-Michaud M."/>
            <person name="Dufresne P.J."/>
            <person name="Fournier E."/>
            <person name="Martineau C."/>
            <person name="Moreira S."/>
            <person name="Perkins V."/>
            <person name="De Repentigny L."/>
            <person name="Dufresne S.F."/>
        </authorList>
    </citation>
    <scope>NUCLEOTIDE SEQUENCE [LARGE SCALE GENOMIC DNA]</scope>
    <source>
        <strain evidence="6">HMR AF 1038</strain>
    </source>
</reference>
<feature type="transmembrane region" description="Helical" evidence="4">
    <location>
        <begin position="190"/>
        <end position="216"/>
    </location>
</feature>
<evidence type="ECO:0000256" key="1">
    <source>
        <dbReference type="ARBA" id="ARBA00004141"/>
    </source>
</evidence>
<feature type="transmembrane region" description="Helical" evidence="4">
    <location>
        <begin position="78"/>
        <end position="97"/>
    </location>
</feature>